<name>A0ACA9PQK8_9GLOM</name>
<protein>
    <submittedName>
        <fullName evidence="1">7890_t:CDS:1</fullName>
    </submittedName>
</protein>
<dbReference type="EMBL" id="CAJVQC010023116">
    <property type="protein sequence ID" value="CAG8720888.1"/>
    <property type="molecule type" value="Genomic_DNA"/>
</dbReference>
<accession>A0ACA9PQK8</accession>
<evidence type="ECO:0000313" key="1">
    <source>
        <dbReference type="EMBL" id="CAG8720888.1"/>
    </source>
</evidence>
<proteinExistence type="predicted"/>
<gene>
    <name evidence="1" type="ORF">RPERSI_LOCUS11287</name>
</gene>
<evidence type="ECO:0000313" key="2">
    <source>
        <dbReference type="Proteomes" id="UP000789920"/>
    </source>
</evidence>
<reference evidence="1" key="1">
    <citation type="submission" date="2021-06" db="EMBL/GenBank/DDBJ databases">
        <authorList>
            <person name="Kallberg Y."/>
            <person name="Tangrot J."/>
            <person name="Rosling A."/>
        </authorList>
    </citation>
    <scope>NUCLEOTIDE SEQUENCE</scope>
    <source>
        <strain evidence="1">MA461A</strain>
    </source>
</reference>
<sequence length="142" mass="16211">MRGDYLSTDKKIDEIIESCISENTRKATQKWEVLNGKMKVLKQSEKVTKHHDPLSPNELKTIFNHKTLLINTAKRLQYRVFIWCCLLFAPRGSEHSQMKVTQFTFLSNGGIQFTKFSQKNDPGGIEKNLDSLIIPVSADPEG</sequence>
<keyword evidence="2" id="KW-1185">Reference proteome</keyword>
<comment type="caution">
    <text evidence="1">The sequence shown here is derived from an EMBL/GenBank/DDBJ whole genome shotgun (WGS) entry which is preliminary data.</text>
</comment>
<dbReference type="Proteomes" id="UP000789920">
    <property type="component" value="Unassembled WGS sequence"/>
</dbReference>
<feature type="non-terminal residue" evidence="1">
    <location>
        <position position="142"/>
    </location>
</feature>
<organism evidence="1 2">
    <name type="scientific">Racocetra persica</name>
    <dbReference type="NCBI Taxonomy" id="160502"/>
    <lineage>
        <taxon>Eukaryota</taxon>
        <taxon>Fungi</taxon>
        <taxon>Fungi incertae sedis</taxon>
        <taxon>Mucoromycota</taxon>
        <taxon>Glomeromycotina</taxon>
        <taxon>Glomeromycetes</taxon>
        <taxon>Diversisporales</taxon>
        <taxon>Gigasporaceae</taxon>
        <taxon>Racocetra</taxon>
    </lineage>
</organism>